<dbReference type="EMBL" id="VNHX01000017">
    <property type="protein sequence ID" value="TYP92260.1"/>
    <property type="molecule type" value="Genomic_DNA"/>
</dbReference>
<evidence type="ECO:0000259" key="5">
    <source>
        <dbReference type="Pfam" id="PF04542"/>
    </source>
</evidence>
<dbReference type="SUPFAM" id="SSF88946">
    <property type="entry name" value="Sigma2 domain of RNA polymerase sigma factors"/>
    <property type="match status" value="1"/>
</dbReference>
<dbReference type="SUPFAM" id="SSF88659">
    <property type="entry name" value="Sigma3 and sigma4 domains of RNA polymerase sigma factors"/>
    <property type="match status" value="1"/>
</dbReference>
<comment type="caution">
    <text evidence="7">The sequence shown here is derived from an EMBL/GenBank/DDBJ whole genome shotgun (WGS) entry which is preliminary data.</text>
</comment>
<dbReference type="RefSeq" id="WP_148909361.1">
    <property type="nucleotide sequence ID" value="NZ_VNHX01000017.1"/>
</dbReference>
<dbReference type="Pfam" id="PF04542">
    <property type="entry name" value="Sigma70_r2"/>
    <property type="match status" value="1"/>
</dbReference>
<keyword evidence="2" id="KW-0805">Transcription regulation</keyword>
<dbReference type="AlphaFoldDB" id="A0A5S5D8B7"/>
<evidence type="ECO:0000256" key="1">
    <source>
        <dbReference type="ARBA" id="ARBA00010641"/>
    </source>
</evidence>
<evidence type="ECO:0000256" key="3">
    <source>
        <dbReference type="ARBA" id="ARBA00023082"/>
    </source>
</evidence>
<sequence length="195" mass="23294">MTYLSEYKQTMLYKAIARGDQKAFAEFYRSRFDRLAATVYYILKDKQQAEEVIQDAFHTIWDRRSEIQSIGNVDAYLFVLAKNKSLNYLRSNVRRKQLESSFREEPREVYVEQGPSEPDYYVWVDRAVELLPPQQKNVYILSRVRRKKYLEIAEEMNISRESVKKYLRLANDSIKRYLTAHKDSIVSLFLIFSVF</sequence>
<evidence type="ECO:0000256" key="4">
    <source>
        <dbReference type="ARBA" id="ARBA00023163"/>
    </source>
</evidence>
<dbReference type="PANTHER" id="PTHR43133:SF46">
    <property type="entry name" value="RNA POLYMERASE SIGMA-70 FACTOR ECF SUBFAMILY"/>
    <property type="match status" value="1"/>
</dbReference>
<dbReference type="GO" id="GO:0016987">
    <property type="term" value="F:sigma factor activity"/>
    <property type="evidence" value="ECO:0007669"/>
    <property type="project" value="UniProtKB-KW"/>
</dbReference>
<dbReference type="Pfam" id="PF08281">
    <property type="entry name" value="Sigma70_r4_2"/>
    <property type="match status" value="1"/>
</dbReference>
<dbReference type="GO" id="GO:0006352">
    <property type="term" value="P:DNA-templated transcription initiation"/>
    <property type="evidence" value="ECO:0007669"/>
    <property type="project" value="InterPro"/>
</dbReference>
<gene>
    <name evidence="7" type="ORF">BC792_11735</name>
</gene>
<protein>
    <submittedName>
        <fullName evidence="7">RNA polymerase sigma-70 factor (ECF subfamily)</fullName>
    </submittedName>
</protein>
<dbReference type="InterPro" id="IPR007627">
    <property type="entry name" value="RNA_pol_sigma70_r2"/>
</dbReference>
<comment type="similarity">
    <text evidence="1">Belongs to the sigma-70 factor family. ECF subfamily.</text>
</comment>
<proteinExistence type="inferred from homology"/>
<dbReference type="PANTHER" id="PTHR43133">
    <property type="entry name" value="RNA POLYMERASE ECF-TYPE SIGMA FACTO"/>
    <property type="match status" value="1"/>
</dbReference>
<keyword evidence="4" id="KW-0804">Transcription</keyword>
<organism evidence="7 8">
    <name type="scientific">Sphingobacterium allocomposti</name>
    <dbReference type="NCBI Taxonomy" id="415956"/>
    <lineage>
        <taxon>Bacteria</taxon>
        <taxon>Pseudomonadati</taxon>
        <taxon>Bacteroidota</taxon>
        <taxon>Sphingobacteriia</taxon>
        <taxon>Sphingobacteriales</taxon>
        <taxon>Sphingobacteriaceae</taxon>
        <taxon>Sphingobacterium</taxon>
    </lineage>
</organism>
<feature type="domain" description="RNA polymerase sigma factor 70 region 4 type 2" evidence="6">
    <location>
        <begin position="123"/>
        <end position="170"/>
    </location>
</feature>
<evidence type="ECO:0000256" key="2">
    <source>
        <dbReference type="ARBA" id="ARBA00023015"/>
    </source>
</evidence>
<dbReference type="InterPro" id="IPR013324">
    <property type="entry name" value="RNA_pol_sigma_r3/r4-like"/>
</dbReference>
<reference evidence="7 8" key="1">
    <citation type="submission" date="2019-07" db="EMBL/GenBank/DDBJ databases">
        <title>Genomic Encyclopedia of Archaeal and Bacterial Type Strains, Phase II (KMG-II): from individual species to whole genera.</title>
        <authorList>
            <person name="Goeker M."/>
        </authorList>
    </citation>
    <scope>NUCLEOTIDE SEQUENCE [LARGE SCALE GENOMIC DNA]</scope>
    <source>
        <strain evidence="7 8">DSM 18850</strain>
    </source>
</reference>
<keyword evidence="8" id="KW-1185">Reference proteome</keyword>
<dbReference type="NCBIfam" id="TIGR02937">
    <property type="entry name" value="sigma70-ECF"/>
    <property type="match status" value="1"/>
</dbReference>
<dbReference type="InterPro" id="IPR036388">
    <property type="entry name" value="WH-like_DNA-bd_sf"/>
</dbReference>
<dbReference type="Gene3D" id="1.10.10.10">
    <property type="entry name" value="Winged helix-like DNA-binding domain superfamily/Winged helix DNA-binding domain"/>
    <property type="match status" value="1"/>
</dbReference>
<evidence type="ECO:0000313" key="7">
    <source>
        <dbReference type="EMBL" id="TYP92260.1"/>
    </source>
</evidence>
<dbReference type="InterPro" id="IPR039425">
    <property type="entry name" value="RNA_pol_sigma-70-like"/>
</dbReference>
<dbReference type="InterPro" id="IPR013325">
    <property type="entry name" value="RNA_pol_sigma_r2"/>
</dbReference>
<dbReference type="GO" id="GO:0003677">
    <property type="term" value="F:DNA binding"/>
    <property type="evidence" value="ECO:0007669"/>
    <property type="project" value="InterPro"/>
</dbReference>
<keyword evidence="3" id="KW-0731">Sigma factor</keyword>
<dbReference type="InterPro" id="IPR014284">
    <property type="entry name" value="RNA_pol_sigma-70_dom"/>
</dbReference>
<evidence type="ECO:0000259" key="6">
    <source>
        <dbReference type="Pfam" id="PF08281"/>
    </source>
</evidence>
<dbReference type="OrthoDB" id="799938at2"/>
<feature type="domain" description="RNA polymerase sigma-70 region 2" evidence="5">
    <location>
        <begin position="28"/>
        <end position="94"/>
    </location>
</feature>
<dbReference type="Proteomes" id="UP000325105">
    <property type="component" value="Unassembled WGS sequence"/>
</dbReference>
<dbReference type="InterPro" id="IPR013249">
    <property type="entry name" value="RNA_pol_sigma70_r4_t2"/>
</dbReference>
<accession>A0A5S5D8B7</accession>
<name>A0A5S5D8B7_9SPHI</name>
<evidence type="ECO:0000313" key="8">
    <source>
        <dbReference type="Proteomes" id="UP000325105"/>
    </source>
</evidence>
<dbReference type="Gene3D" id="1.10.1740.10">
    <property type="match status" value="1"/>
</dbReference>